<dbReference type="EMBL" id="QRBI01000116">
    <property type="protein sequence ID" value="RMC09038.1"/>
    <property type="molecule type" value="Genomic_DNA"/>
</dbReference>
<organism evidence="1 2">
    <name type="scientific">Hirundo rustica rustica</name>
    <dbReference type="NCBI Taxonomy" id="333673"/>
    <lineage>
        <taxon>Eukaryota</taxon>
        <taxon>Metazoa</taxon>
        <taxon>Chordata</taxon>
        <taxon>Craniata</taxon>
        <taxon>Vertebrata</taxon>
        <taxon>Euteleostomi</taxon>
        <taxon>Archelosauria</taxon>
        <taxon>Archosauria</taxon>
        <taxon>Dinosauria</taxon>
        <taxon>Saurischia</taxon>
        <taxon>Theropoda</taxon>
        <taxon>Coelurosauria</taxon>
        <taxon>Aves</taxon>
        <taxon>Neognathae</taxon>
        <taxon>Neoaves</taxon>
        <taxon>Telluraves</taxon>
        <taxon>Australaves</taxon>
        <taxon>Passeriformes</taxon>
        <taxon>Sylvioidea</taxon>
        <taxon>Hirundinidae</taxon>
        <taxon>Hirundo</taxon>
    </lineage>
</organism>
<accession>A0A3M0K7A4</accession>
<gene>
    <name evidence="1" type="ORF">DUI87_14042</name>
</gene>
<reference evidence="1 2" key="1">
    <citation type="submission" date="2018-07" db="EMBL/GenBank/DDBJ databases">
        <title>A high quality draft genome assembly of the barn swallow (H. rustica rustica).</title>
        <authorList>
            <person name="Formenti G."/>
            <person name="Chiara M."/>
            <person name="Poveda L."/>
            <person name="Francoijs K.-J."/>
            <person name="Bonisoli-Alquati A."/>
            <person name="Canova L."/>
            <person name="Gianfranceschi L."/>
            <person name="Horner D.S."/>
            <person name="Saino N."/>
        </authorList>
    </citation>
    <scope>NUCLEOTIDE SEQUENCE [LARGE SCALE GENOMIC DNA]</scope>
    <source>
        <strain evidence="1">Chelidonia</strain>
        <tissue evidence="1">Blood</tissue>
    </source>
</reference>
<evidence type="ECO:0000313" key="2">
    <source>
        <dbReference type="Proteomes" id="UP000269221"/>
    </source>
</evidence>
<protein>
    <submittedName>
        <fullName evidence="1">Uncharacterized protein</fullName>
    </submittedName>
</protein>
<dbReference type="OrthoDB" id="10317168at2759"/>
<evidence type="ECO:0000313" key="1">
    <source>
        <dbReference type="EMBL" id="RMC09038.1"/>
    </source>
</evidence>
<keyword evidence="2" id="KW-1185">Reference proteome</keyword>
<name>A0A3M0K7A4_HIRRU</name>
<proteinExistence type="predicted"/>
<sequence length="84" mass="9190">MSHLIVIYLAQKNYEAPSTVWVAAELHPLVEEFISLHVAIPKRIAFIDGTKKKLGFGEREKPTALIVPAKVLHASTAGVLTKVS</sequence>
<dbReference type="AlphaFoldDB" id="A0A3M0K7A4"/>
<comment type="caution">
    <text evidence="1">The sequence shown here is derived from an EMBL/GenBank/DDBJ whole genome shotgun (WGS) entry which is preliminary data.</text>
</comment>
<dbReference type="Proteomes" id="UP000269221">
    <property type="component" value="Unassembled WGS sequence"/>
</dbReference>